<dbReference type="AlphaFoldDB" id="A0A9N8DMN0"/>
<dbReference type="InterPro" id="IPR016024">
    <property type="entry name" value="ARM-type_fold"/>
</dbReference>
<feature type="compositionally biased region" description="Basic and acidic residues" evidence="1">
    <location>
        <begin position="14"/>
        <end position="29"/>
    </location>
</feature>
<evidence type="ECO:0000313" key="2">
    <source>
        <dbReference type="EMBL" id="CAB9504855.1"/>
    </source>
</evidence>
<evidence type="ECO:0000256" key="1">
    <source>
        <dbReference type="SAM" id="MobiDB-lite"/>
    </source>
</evidence>
<dbReference type="SUPFAM" id="SSF48371">
    <property type="entry name" value="ARM repeat"/>
    <property type="match status" value="1"/>
</dbReference>
<dbReference type="EMBL" id="CAICTM010000210">
    <property type="protein sequence ID" value="CAB9504855.1"/>
    <property type="molecule type" value="Genomic_DNA"/>
</dbReference>
<dbReference type="InterPro" id="IPR011989">
    <property type="entry name" value="ARM-like"/>
</dbReference>
<organism evidence="2 3">
    <name type="scientific">Seminavis robusta</name>
    <dbReference type="NCBI Taxonomy" id="568900"/>
    <lineage>
        <taxon>Eukaryota</taxon>
        <taxon>Sar</taxon>
        <taxon>Stramenopiles</taxon>
        <taxon>Ochrophyta</taxon>
        <taxon>Bacillariophyta</taxon>
        <taxon>Bacillariophyceae</taxon>
        <taxon>Bacillariophycidae</taxon>
        <taxon>Naviculales</taxon>
        <taxon>Naviculaceae</taxon>
        <taxon>Seminavis</taxon>
    </lineage>
</organism>
<feature type="compositionally biased region" description="Polar residues" evidence="1">
    <location>
        <begin position="32"/>
        <end position="45"/>
    </location>
</feature>
<keyword evidence="3" id="KW-1185">Reference proteome</keyword>
<gene>
    <name evidence="2" type="ORF">SEMRO_211_G087860.1</name>
</gene>
<protein>
    <submittedName>
        <fullName evidence="2">Uncharacterized protein</fullName>
    </submittedName>
</protein>
<reference evidence="2" key="1">
    <citation type="submission" date="2020-06" db="EMBL/GenBank/DDBJ databases">
        <authorList>
            <consortium name="Plant Systems Biology data submission"/>
        </authorList>
    </citation>
    <scope>NUCLEOTIDE SEQUENCE</scope>
    <source>
        <strain evidence="2">D6</strain>
    </source>
</reference>
<dbReference type="Gene3D" id="1.25.10.10">
    <property type="entry name" value="Leucine-rich Repeat Variant"/>
    <property type="match status" value="1"/>
</dbReference>
<proteinExistence type="predicted"/>
<feature type="region of interest" description="Disordered" evidence="1">
    <location>
        <begin position="12"/>
        <end position="45"/>
    </location>
</feature>
<name>A0A9N8DMN0_9STRA</name>
<dbReference type="Proteomes" id="UP001153069">
    <property type="component" value="Unassembled WGS sequence"/>
</dbReference>
<accession>A0A9N8DMN0</accession>
<comment type="caution">
    <text evidence="2">The sequence shown here is derived from an EMBL/GenBank/DDBJ whole genome shotgun (WGS) entry which is preliminary data.</text>
</comment>
<evidence type="ECO:0000313" key="3">
    <source>
        <dbReference type="Proteomes" id="UP001153069"/>
    </source>
</evidence>
<sequence>MDDNDFVTELLTDSMERSNDDEAVPHKDIVSPNKTRSHTTSSNKMILDLTTTATPQPLSQKRPVSPVAEIDVLPASKKRAVEVTPDNNHSSAVVVIKQVTNPLADVEKAARKALSCPNNPLKEWKKLERLMMNTCSEGQKHAFGSLMAAGITVDYLAENMLPLPLDRELQELGIVLIGKLVNHVPSAYQSTAATTAVTTAMTIHDKSGRIQNSGLPTLRQWARRCRQTRHATAVMAQAVAGSMAYGLVSETGPDQAKQTFQEMGVETFANLLSNFPQEPTVLDAAIQATTAAAREYPKNYKIVKGTLDFLLSMEINRYNRTMLQNPNSMELLLKVMNAHRKSRKIQLAGMKLLLALANHDMKEMTATRGRDGPSSVHRLAEAIGNEDLIPTRVAKEAANSGFVRSIVANTADPELAEVACGLLVHLCHSHRQAEIIGRGGVPALMDSMRSEGSASLQKKGNVQLCALEVLAQLARFAPKAVSKTVSLPENFRCILTALRAAEDEDDTVQWKACQLLELLMTKCPNSFPPKDATKMIDGVLRTLARHTHNERTQVAGLNVLALWIGSGASSRRSNNRSYVLEHGGLEATETATKTFATSFKVMTAVSNVLEGLSSPQVDDVVEDTEAQANNNKRKFEEVSVWVV</sequence>